<dbReference type="EMBL" id="AP019735">
    <property type="protein sequence ID" value="BBL04257.1"/>
    <property type="molecule type" value="Genomic_DNA"/>
</dbReference>
<evidence type="ECO:0000313" key="3">
    <source>
        <dbReference type="Proteomes" id="UP000318946"/>
    </source>
</evidence>
<dbReference type="Proteomes" id="UP000318946">
    <property type="component" value="Chromosome"/>
</dbReference>
<reference evidence="3" key="1">
    <citation type="submission" date="2019-06" db="EMBL/GenBank/DDBJ databases">
        <title>Alistipes onderdonkii subsp. vulgaris subsp. nov., Alistipes dispar sp. nov. and Alistipes communis sp. nov., isolated from human faeces, and creation of Alistipes onderdonkii subsp. onderdonkii subsp. nov.</title>
        <authorList>
            <person name="Sakamoto M."/>
            <person name="Ikeyama N."/>
            <person name="Ogata Y."/>
            <person name="Suda W."/>
            <person name="Iino T."/>
            <person name="Hattori M."/>
            <person name="Ohkuma M."/>
        </authorList>
    </citation>
    <scope>NUCLEOTIDE SEQUENCE [LARGE SCALE GENOMIC DNA]</scope>
    <source>
        <strain evidence="3">5CBH24</strain>
    </source>
</reference>
<feature type="region of interest" description="Disordered" evidence="1">
    <location>
        <begin position="188"/>
        <end position="216"/>
    </location>
</feature>
<sequence length="216" mass="23173">MSPAVRSGMAERSVTAIEKSPFAGRPSGVRTAMSSVTLRRRPGSREAEIVAGVEDQPLGEGLARRFVEEQHLKQPLGQLLAAEGERWHQRIPRLVVALRAAAVHHEPQSARQPVASRTDGDYEGRVGGVDAQHEGIVLGIGEFEAVQTSLPVGELGHVAPSGTGRELHAADTRMACAQGVDEVALVVEQPPPSEKRGRPSSPNALKPTRQEYPLTR</sequence>
<evidence type="ECO:0000256" key="1">
    <source>
        <dbReference type="SAM" id="MobiDB-lite"/>
    </source>
</evidence>
<protein>
    <submittedName>
        <fullName evidence="2">Uncharacterized protein</fullName>
    </submittedName>
</protein>
<proteinExistence type="predicted"/>
<dbReference type="KEGG" id="acou:A5CBH24_15700"/>
<accession>A0A4Y1WTP8</accession>
<name>A0A4Y1WTP8_9BACT</name>
<evidence type="ECO:0000313" key="2">
    <source>
        <dbReference type="EMBL" id="BBL04257.1"/>
    </source>
</evidence>
<organism evidence="2 3">
    <name type="scientific">Alistipes communis</name>
    <dbReference type="NCBI Taxonomy" id="2585118"/>
    <lineage>
        <taxon>Bacteria</taxon>
        <taxon>Pseudomonadati</taxon>
        <taxon>Bacteroidota</taxon>
        <taxon>Bacteroidia</taxon>
        <taxon>Bacteroidales</taxon>
        <taxon>Rikenellaceae</taxon>
        <taxon>Alistipes</taxon>
    </lineage>
</organism>
<keyword evidence="3" id="KW-1185">Reference proteome</keyword>
<dbReference type="AlphaFoldDB" id="A0A4Y1WTP8"/>
<gene>
    <name evidence="2" type="ORF">A5CBH24_15700</name>
</gene>